<sequence>MGNWTEWSEWLKEGYFISFKLEGTTYYEHIIAKDLAHWEYDWFETIAPLAESGPIVPDALVLTKRYDPQTNTNQIWQLIFGIQGEVYIYIELPTDTHRHGIPKIPKPSSTEKEISHFEEWMSPFVEPTFLTEHIMIRPNTDRIAFSAYNPCAISITPILNIFIAKMITERIGTERNGVLTPTSMRYKEILDRLYRRVVACKPLTLLPVYAPPSE</sequence>
<accession>A0A6M3MGR0</accession>
<reference evidence="2" key="1">
    <citation type="submission" date="2020-03" db="EMBL/GenBank/DDBJ databases">
        <title>The deep terrestrial virosphere.</title>
        <authorList>
            <person name="Holmfeldt K."/>
            <person name="Nilsson E."/>
            <person name="Simone D."/>
            <person name="Lopez-Fernandez M."/>
            <person name="Wu X."/>
            <person name="de Brujin I."/>
            <person name="Lundin D."/>
            <person name="Andersson A."/>
            <person name="Bertilsson S."/>
            <person name="Dopson M."/>
        </authorList>
    </citation>
    <scope>NUCLEOTIDE SEQUENCE</scope>
    <source>
        <strain evidence="1">MM171A00736</strain>
        <strain evidence="2">MM171B00508</strain>
    </source>
</reference>
<dbReference type="EMBL" id="MT143677">
    <property type="protein sequence ID" value="QJA99988.1"/>
    <property type="molecule type" value="Genomic_DNA"/>
</dbReference>
<organism evidence="2">
    <name type="scientific">viral metagenome</name>
    <dbReference type="NCBI Taxonomy" id="1070528"/>
    <lineage>
        <taxon>unclassified sequences</taxon>
        <taxon>metagenomes</taxon>
        <taxon>organismal metagenomes</taxon>
    </lineage>
</organism>
<proteinExistence type="predicted"/>
<dbReference type="AlphaFoldDB" id="A0A6M3MGR0"/>
<dbReference type="EMBL" id="MT143868">
    <property type="protein sequence ID" value="QJB04002.1"/>
    <property type="molecule type" value="Genomic_DNA"/>
</dbReference>
<gene>
    <name evidence="1" type="ORF">MM171A00736_0004</name>
    <name evidence="2" type="ORF">MM171B00508_0017</name>
</gene>
<protein>
    <submittedName>
        <fullName evidence="2">Uncharacterized protein</fullName>
    </submittedName>
</protein>
<evidence type="ECO:0000313" key="1">
    <source>
        <dbReference type="EMBL" id="QJA99988.1"/>
    </source>
</evidence>
<name>A0A6M3MGR0_9ZZZZ</name>
<evidence type="ECO:0000313" key="2">
    <source>
        <dbReference type="EMBL" id="QJB04002.1"/>
    </source>
</evidence>